<feature type="domain" description="Carbohydrate kinase FGGY N-terminal" evidence="4">
    <location>
        <begin position="3"/>
        <end position="238"/>
    </location>
</feature>
<evidence type="ECO:0008006" key="7">
    <source>
        <dbReference type="Google" id="ProtNLM"/>
    </source>
</evidence>
<dbReference type="Pfam" id="PF00370">
    <property type="entry name" value="FGGY_N"/>
    <property type="match status" value="1"/>
</dbReference>
<keyword evidence="3" id="KW-0418">Kinase</keyword>
<evidence type="ECO:0000259" key="5">
    <source>
        <dbReference type="Pfam" id="PF02782"/>
    </source>
</evidence>
<evidence type="ECO:0000259" key="4">
    <source>
        <dbReference type="Pfam" id="PF00370"/>
    </source>
</evidence>
<dbReference type="InterPro" id="IPR043129">
    <property type="entry name" value="ATPase_NBD"/>
</dbReference>
<proteinExistence type="inferred from homology"/>
<gene>
    <name evidence="6" type="ORF">METZ01_LOCUS105072</name>
</gene>
<dbReference type="EMBL" id="UINC01011893">
    <property type="protein sequence ID" value="SVA52218.1"/>
    <property type="molecule type" value="Genomic_DNA"/>
</dbReference>
<protein>
    <recommendedName>
        <fullName evidence="7">Carbohydrate kinase FGGY N-terminal domain-containing protein</fullName>
    </recommendedName>
</protein>
<dbReference type="PANTHER" id="PTHR10196:SF57">
    <property type="entry name" value="XYLULOSE KINASE"/>
    <property type="match status" value="1"/>
</dbReference>
<dbReference type="SUPFAM" id="SSF53067">
    <property type="entry name" value="Actin-like ATPase domain"/>
    <property type="match status" value="2"/>
</dbReference>
<accession>A0A381WJB0</accession>
<dbReference type="PIRSF" id="PIRSF000538">
    <property type="entry name" value="GlpK"/>
    <property type="match status" value="1"/>
</dbReference>
<dbReference type="GO" id="GO:0005997">
    <property type="term" value="P:xylulose metabolic process"/>
    <property type="evidence" value="ECO:0007669"/>
    <property type="project" value="TreeGrafter"/>
</dbReference>
<evidence type="ECO:0000256" key="2">
    <source>
        <dbReference type="ARBA" id="ARBA00022679"/>
    </source>
</evidence>
<keyword evidence="2" id="KW-0808">Transferase</keyword>
<evidence type="ECO:0000313" key="6">
    <source>
        <dbReference type="EMBL" id="SVA52218.1"/>
    </source>
</evidence>
<feature type="domain" description="Carbohydrate kinase FGGY C-terminal" evidence="5">
    <location>
        <begin position="250"/>
        <end position="423"/>
    </location>
</feature>
<dbReference type="InterPro" id="IPR018485">
    <property type="entry name" value="FGGY_C"/>
</dbReference>
<dbReference type="GO" id="GO:0005829">
    <property type="term" value="C:cytosol"/>
    <property type="evidence" value="ECO:0007669"/>
    <property type="project" value="TreeGrafter"/>
</dbReference>
<dbReference type="GO" id="GO:0004856">
    <property type="term" value="F:D-xylulokinase activity"/>
    <property type="evidence" value="ECO:0007669"/>
    <property type="project" value="TreeGrafter"/>
</dbReference>
<dbReference type="Pfam" id="PF02782">
    <property type="entry name" value="FGGY_C"/>
    <property type="match status" value="1"/>
</dbReference>
<sequence length="468" mass="52090">MNYIVIDQGTSSTKAFLFNAHGQFLHTNKIKHELYRPKQFHVESDPSIILNAIKLLFQEMVRTSGKTKIHRAGLAVQRSTFLFWEKKTCKPVTPALSWQDSRAYGIAEEFKEFGGKLWEITGTPLSAHFGGPKFLHLIRKDQALKRRINNGDLYFGPLSAFLSQAITGLPGIDDSIACRSLFYNISKMKWSAFALDLFQVPQTCLPPLVPIKKNYGTLFKTDIPLSIIIGDQQAALIGEGGLKTGSMGANFGTSGSIQYNAGRKPFIIKGLISSVLYSDEEKRMFMVEGTINACNSLFYHLENMLSIPHKEMNWDKRARSTDTDGIYIPGFSGLSAPYWTTGFEDIFIGLKDDPDQIVRAAVESIGFLVNDILECLKPAVATLPNMLTAAGGGARPSLLQFIANVTGMRIGYSSIKDRTALGVFRILNDSYMGENSNRVDTVFYPEQSVNIIEKKAQWRKAIEKANLN</sequence>
<name>A0A381WJB0_9ZZZZ</name>
<reference evidence="6" key="1">
    <citation type="submission" date="2018-05" db="EMBL/GenBank/DDBJ databases">
        <authorList>
            <person name="Lanie J.A."/>
            <person name="Ng W.-L."/>
            <person name="Kazmierczak K.M."/>
            <person name="Andrzejewski T.M."/>
            <person name="Davidsen T.M."/>
            <person name="Wayne K.J."/>
            <person name="Tettelin H."/>
            <person name="Glass J.I."/>
            <person name="Rusch D."/>
            <person name="Podicherti R."/>
            <person name="Tsui H.-C.T."/>
            <person name="Winkler M.E."/>
        </authorList>
    </citation>
    <scope>NUCLEOTIDE SEQUENCE</scope>
</reference>
<dbReference type="InterPro" id="IPR018484">
    <property type="entry name" value="FGGY_N"/>
</dbReference>
<dbReference type="Gene3D" id="3.30.420.40">
    <property type="match status" value="2"/>
</dbReference>
<evidence type="ECO:0000256" key="3">
    <source>
        <dbReference type="ARBA" id="ARBA00022777"/>
    </source>
</evidence>
<evidence type="ECO:0000256" key="1">
    <source>
        <dbReference type="ARBA" id="ARBA00009156"/>
    </source>
</evidence>
<comment type="similarity">
    <text evidence="1">Belongs to the FGGY kinase family.</text>
</comment>
<dbReference type="InterPro" id="IPR000577">
    <property type="entry name" value="Carb_kinase_FGGY"/>
</dbReference>
<organism evidence="6">
    <name type="scientific">marine metagenome</name>
    <dbReference type="NCBI Taxonomy" id="408172"/>
    <lineage>
        <taxon>unclassified sequences</taxon>
        <taxon>metagenomes</taxon>
        <taxon>ecological metagenomes</taxon>
    </lineage>
</organism>
<dbReference type="PANTHER" id="PTHR10196">
    <property type="entry name" value="SUGAR KINASE"/>
    <property type="match status" value="1"/>
</dbReference>
<dbReference type="AlphaFoldDB" id="A0A381WJB0"/>